<evidence type="ECO:0000313" key="2">
    <source>
        <dbReference type="EMBL" id="AKA77185.1"/>
    </source>
</evidence>
<dbReference type="KEGG" id="ssol:SULB_2327"/>
<dbReference type="Proteomes" id="UP000033057">
    <property type="component" value="Chromosome"/>
</dbReference>
<dbReference type="Proteomes" id="UP000273194">
    <property type="component" value="Chromosome"/>
</dbReference>
<evidence type="ECO:0000313" key="16">
    <source>
        <dbReference type="Proteomes" id="UP000269431"/>
    </source>
</evidence>
<evidence type="ECO:0000313" key="6">
    <source>
        <dbReference type="EMBL" id="AZF74209.1"/>
    </source>
</evidence>
<evidence type="ECO:0000313" key="18">
    <source>
        <dbReference type="Proteomes" id="UP000273443"/>
    </source>
</evidence>
<keyword evidence="2" id="KW-0067">ATP-binding</keyword>
<reference evidence="2" key="3">
    <citation type="submission" date="2018-10" db="EMBL/GenBank/DDBJ databases">
        <authorList>
            <person name="McCarthy S."/>
            <person name="Gradnigo J."/>
            <person name="Johnson T."/>
            <person name="Payne S."/>
            <person name="Lipzen A."/>
            <person name="Schackwitz W."/>
            <person name="Martin J."/>
            <person name="Moriyama E."/>
            <person name="Blum P."/>
        </authorList>
    </citation>
    <scope>NUCLEOTIDE SEQUENCE</scope>
    <source>
        <strain evidence="1">SARC-B</strain>
        <strain evidence="2">SARC-C</strain>
        <strain evidence="3">SULA</strain>
    </source>
</reference>
<dbReference type="EMBL" id="CP033240">
    <property type="protein sequence ID" value="AZF82044.1"/>
    <property type="molecule type" value="Genomic_DNA"/>
</dbReference>
<evidence type="ECO:0000313" key="11">
    <source>
        <dbReference type="EMBL" id="QPG48895.1"/>
    </source>
</evidence>
<protein>
    <submittedName>
        <fullName evidence="2">ATP-binding protein</fullName>
    </submittedName>
</protein>
<dbReference type="EMBL" id="CP033238">
    <property type="protein sequence ID" value="AZF76832.1"/>
    <property type="molecule type" value="Genomic_DNA"/>
</dbReference>
<reference evidence="15 16" key="2">
    <citation type="journal article" date="2018" name="Proc. Natl. Acad. Sci. U.S.A.">
        <title>Nonmutational mechanism of inheritance in the Archaeon Sulfolobus solfataricus.</title>
        <authorList>
            <person name="Payne S."/>
            <person name="McCarthy S."/>
            <person name="Johnson T."/>
            <person name="North E."/>
            <person name="Blum P."/>
        </authorList>
    </citation>
    <scope>NUCLEOTIDE SEQUENCE [LARGE SCALE GENOMIC DNA]</scope>
    <source>
        <strain evidence="5 15">SARC-H</strain>
        <strain evidence="6 19">SARC-I</strain>
        <strain evidence="8 20">SARC-N</strain>
        <strain evidence="9 21">SARC-O</strain>
        <strain evidence="10 16">SUL120</strain>
        <strain evidence="4 17">SULG</strain>
        <strain evidence="7 18">SULM</strain>
    </source>
</reference>
<dbReference type="AlphaFoldDB" id="A0A0E3JYH9"/>
<name>A0A0E3JYH9_SACSO</name>
<dbReference type="Proteomes" id="UP000278715">
    <property type="component" value="Chromosome"/>
</dbReference>
<dbReference type="EMBL" id="CP011057">
    <property type="protein sequence ID" value="AKA79877.1"/>
    <property type="molecule type" value="Genomic_DNA"/>
</dbReference>
<sequence length="76" mass="8880">MKSISTSPQGGWREGEKESFERLINRIMRLGRVRGMRVIFATYKPQDLNDLMLTLTNLKIALRVKEDALDRINMKE</sequence>
<evidence type="ECO:0000313" key="5">
    <source>
        <dbReference type="EMBL" id="AZF71589.1"/>
    </source>
</evidence>
<dbReference type="EMBL" id="CP033239">
    <property type="protein sequence ID" value="AZF79439.1"/>
    <property type="molecule type" value="Genomic_DNA"/>
</dbReference>
<evidence type="ECO:0000313" key="13">
    <source>
        <dbReference type="Proteomes" id="UP000033085"/>
    </source>
</evidence>
<reference evidence="12 13" key="1">
    <citation type="journal article" date="2015" name="Genome Announc.">
        <title>Complete Genome Sequence of Sulfolobus solfataricus Strain 98/2 and Evolved Derivatives.</title>
        <authorList>
            <person name="McCarthy S."/>
            <person name="Gradnigo J."/>
            <person name="Johnson T."/>
            <person name="Payne S."/>
            <person name="Lipzen A."/>
            <person name="Martin J."/>
            <person name="Schackwitz W."/>
            <person name="Moriyama E."/>
            <person name="Blum P."/>
        </authorList>
    </citation>
    <scope>NUCLEOTIDE SEQUENCE [LARGE SCALE GENOMIC DNA]</scope>
    <source>
        <strain evidence="12">98/2 SULC</strain>
        <strain evidence="1">SARC-B</strain>
        <strain evidence="2">SARC-C</strain>
        <strain evidence="3 14">SULA</strain>
        <strain evidence="13">SULB</strain>
    </source>
</reference>
<dbReference type="InterPro" id="IPR027417">
    <property type="entry name" value="P-loop_NTPase"/>
</dbReference>
<dbReference type="KEGG" id="ssoa:SULA_2326"/>
<evidence type="ECO:0000313" key="12">
    <source>
        <dbReference type="Proteomes" id="UP000033057"/>
    </source>
</evidence>
<dbReference type="Proteomes" id="UP000282269">
    <property type="component" value="Chromosome"/>
</dbReference>
<evidence type="ECO:0000313" key="4">
    <source>
        <dbReference type="EMBL" id="AZF68969.1"/>
    </source>
</evidence>
<evidence type="ECO:0000313" key="21">
    <source>
        <dbReference type="Proteomes" id="UP000282269"/>
    </source>
</evidence>
<evidence type="ECO:0000313" key="8">
    <source>
        <dbReference type="EMBL" id="AZF79439.1"/>
    </source>
</evidence>
<gene>
    <name evidence="11" type="ORF">HFC64_02090</name>
    <name evidence="3" type="ORF">SULA_2326</name>
    <name evidence="1" type="ORF">SULB_2327</name>
    <name evidence="2" type="ORF">SULC_2324</name>
    <name evidence="4" type="ORF">SULG_11770</name>
    <name evidence="5" type="ORF">SULH_11770</name>
    <name evidence="6" type="ORF">SULI_11770</name>
    <name evidence="7" type="ORF">SULM_11760</name>
    <name evidence="8" type="ORF">SULN_11760</name>
    <name evidence="9" type="ORF">SULO_11770</name>
    <name evidence="10" type="ORF">SULZ_11760</name>
</gene>
<dbReference type="GeneID" id="44130272"/>
<dbReference type="Proteomes" id="UP000275843">
    <property type="component" value="Chromosome"/>
</dbReference>
<dbReference type="EMBL" id="CP011055">
    <property type="protein sequence ID" value="AKA74489.1"/>
    <property type="molecule type" value="Genomic_DNA"/>
</dbReference>
<accession>A0A0E3JYH9</accession>
<dbReference type="RefSeq" id="WP_009989264.1">
    <property type="nucleotide sequence ID" value="NZ_CP011055.2"/>
</dbReference>
<dbReference type="EMBL" id="CP033241">
    <property type="protein sequence ID" value="AZF84626.1"/>
    <property type="molecule type" value="Genomic_DNA"/>
</dbReference>
<dbReference type="Proteomes" id="UP000033085">
    <property type="component" value="Chromosome"/>
</dbReference>
<organism evidence="2 12">
    <name type="scientific">Saccharolobus solfataricus</name>
    <name type="common">Sulfolobus solfataricus</name>
    <dbReference type="NCBI Taxonomy" id="2287"/>
    <lineage>
        <taxon>Archaea</taxon>
        <taxon>Thermoproteota</taxon>
        <taxon>Thermoprotei</taxon>
        <taxon>Sulfolobales</taxon>
        <taxon>Sulfolobaceae</taxon>
        <taxon>Saccharolobus</taxon>
    </lineage>
</organism>
<dbReference type="Gene3D" id="3.40.50.300">
    <property type="entry name" value="P-loop containing nucleotide triphosphate hydrolases"/>
    <property type="match status" value="1"/>
</dbReference>
<dbReference type="Proteomes" id="UP000594632">
    <property type="component" value="Chromosome"/>
</dbReference>
<evidence type="ECO:0000313" key="20">
    <source>
        <dbReference type="Proteomes" id="UP000278715"/>
    </source>
</evidence>
<evidence type="ECO:0000313" key="10">
    <source>
        <dbReference type="EMBL" id="AZF84626.1"/>
    </source>
</evidence>
<dbReference type="EMBL" id="CP033236">
    <property type="protein sequence ID" value="AZF71589.1"/>
    <property type="molecule type" value="Genomic_DNA"/>
</dbReference>
<dbReference type="Proteomes" id="UP000267993">
    <property type="component" value="Chromosome"/>
</dbReference>
<evidence type="ECO:0000313" key="14">
    <source>
        <dbReference type="Proteomes" id="UP000033106"/>
    </source>
</evidence>
<evidence type="ECO:0000313" key="15">
    <source>
        <dbReference type="Proteomes" id="UP000267993"/>
    </source>
</evidence>
<dbReference type="EMBL" id="CP033235">
    <property type="protein sequence ID" value="AZF68969.1"/>
    <property type="molecule type" value="Genomic_DNA"/>
</dbReference>
<dbReference type="PATRIC" id="fig|2287.6.peg.2437"/>
<evidence type="ECO:0000313" key="22">
    <source>
        <dbReference type="Proteomes" id="UP000594632"/>
    </source>
</evidence>
<dbReference type="EMBL" id="CP050869">
    <property type="protein sequence ID" value="QPG48895.1"/>
    <property type="molecule type" value="Genomic_DNA"/>
</dbReference>
<proteinExistence type="predicted"/>
<dbReference type="GeneID" id="24780240"/>
<evidence type="ECO:0000313" key="1">
    <source>
        <dbReference type="EMBL" id="AKA74489.1"/>
    </source>
</evidence>
<dbReference type="Proteomes" id="UP000273443">
    <property type="component" value="Chromosome"/>
</dbReference>
<keyword evidence="2" id="KW-0547">Nucleotide-binding</keyword>
<evidence type="ECO:0000313" key="7">
    <source>
        <dbReference type="EMBL" id="AZF76832.1"/>
    </source>
</evidence>
<evidence type="ECO:0000313" key="19">
    <source>
        <dbReference type="Proteomes" id="UP000275843"/>
    </source>
</evidence>
<evidence type="ECO:0000313" key="3">
    <source>
        <dbReference type="EMBL" id="AKA79877.1"/>
    </source>
</evidence>
<evidence type="ECO:0000313" key="17">
    <source>
        <dbReference type="Proteomes" id="UP000273194"/>
    </source>
</evidence>
<dbReference type="KEGG" id="ssof:SULC_2324"/>
<reference evidence="11 22" key="4">
    <citation type="journal article" date="2020" name="Nat. Commun.">
        <title>The structures of two archaeal type IV pili illuminate evolutionary relationships.</title>
        <authorList>
            <person name="Wang F."/>
            <person name="Baquero D.P."/>
            <person name="Su Z."/>
            <person name="Beltran L.C."/>
            <person name="Prangishvili D."/>
            <person name="Krupovic M."/>
            <person name="Egelman E.H."/>
        </authorList>
    </citation>
    <scope>NUCLEOTIDE SEQUENCE [LARGE SCALE GENOMIC DNA]</scope>
    <source>
        <strain evidence="11 22">POZ149</strain>
    </source>
</reference>
<evidence type="ECO:0000313" key="9">
    <source>
        <dbReference type="EMBL" id="AZF82044.1"/>
    </source>
</evidence>
<dbReference type="GO" id="GO:0005524">
    <property type="term" value="F:ATP binding"/>
    <property type="evidence" value="ECO:0007669"/>
    <property type="project" value="UniProtKB-KW"/>
</dbReference>
<dbReference type="Proteomes" id="UP000269431">
    <property type="component" value="Chromosome"/>
</dbReference>
<dbReference type="EMBL" id="CP033237">
    <property type="protein sequence ID" value="AZF74209.1"/>
    <property type="molecule type" value="Genomic_DNA"/>
</dbReference>
<dbReference type="Proteomes" id="UP000033106">
    <property type="component" value="Chromosome"/>
</dbReference>
<dbReference type="EMBL" id="CP011056">
    <property type="protein sequence ID" value="AKA77185.1"/>
    <property type="molecule type" value="Genomic_DNA"/>
</dbReference>